<dbReference type="eggNOG" id="COG1177">
    <property type="taxonomic scope" value="Bacteria"/>
</dbReference>
<dbReference type="InterPro" id="IPR035906">
    <property type="entry name" value="MetI-like_sf"/>
</dbReference>
<accession>L0GWM5</accession>
<dbReference type="Proteomes" id="UP000010816">
    <property type="component" value="Chromosome"/>
</dbReference>
<dbReference type="InterPro" id="IPR051789">
    <property type="entry name" value="Bact_Polyamine_Transport"/>
</dbReference>
<evidence type="ECO:0000256" key="5">
    <source>
        <dbReference type="ARBA" id="ARBA00022692"/>
    </source>
</evidence>
<evidence type="ECO:0000256" key="6">
    <source>
        <dbReference type="ARBA" id="ARBA00022989"/>
    </source>
</evidence>
<keyword evidence="5 8" id="KW-0812">Transmembrane</keyword>
<comment type="subcellular location">
    <subcellularLocation>
        <location evidence="1 8">Cell membrane</location>
        <topology evidence="1 8">Multi-pass membrane protein</topology>
    </subcellularLocation>
</comment>
<feature type="transmembrane region" description="Helical" evidence="8">
    <location>
        <begin position="208"/>
        <end position="228"/>
    </location>
</feature>
<evidence type="ECO:0000256" key="3">
    <source>
        <dbReference type="ARBA" id="ARBA00022448"/>
    </source>
</evidence>
<keyword evidence="7 8" id="KW-0472">Membrane</keyword>
<feature type="transmembrane region" description="Helical" evidence="8">
    <location>
        <begin position="60"/>
        <end position="87"/>
    </location>
</feature>
<dbReference type="PANTHER" id="PTHR43848:SF2">
    <property type="entry name" value="PUTRESCINE TRANSPORT SYSTEM PERMEASE PROTEIN POTI"/>
    <property type="match status" value="1"/>
</dbReference>
<dbReference type="SUPFAM" id="SSF161098">
    <property type="entry name" value="MetI-like"/>
    <property type="match status" value="1"/>
</dbReference>
<comment type="similarity">
    <text evidence="2">Belongs to the binding-protein-dependent transport system permease family. CysTW subfamily.</text>
</comment>
<keyword evidence="6 8" id="KW-1133">Transmembrane helix</keyword>
<dbReference type="KEGG" id="tmb:Thimo_0942"/>
<dbReference type="EMBL" id="CP003051">
    <property type="protein sequence ID" value="AGA89770.1"/>
    <property type="molecule type" value="Genomic_DNA"/>
</dbReference>
<organism evidence="10 11">
    <name type="scientific">Thioflavicoccus mobilis 8321</name>
    <dbReference type="NCBI Taxonomy" id="765912"/>
    <lineage>
        <taxon>Bacteria</taxon>
        <taxon>Pseudomonadati</taxon>
        <taxon>Pseudomonadota</taxon>
        <taxon>Gammaproteobacteria</taxon>
        <taxon>Chromatiales</taxon>
        <taxon>Chromatiaceae</taxon>
        <taxon>Thioflavicoccus</taxon>
    </lineage>
</organism>
<dbReference type="Pfam" id="PF00528">
    <property type="entry name" value="BPD_transp_1"/>
    <property type="match status" value="1"/>
</dbReference>
<dbReference type="InterPro" id="IPR000515">
    <property type="entry name" value="MetI-like"/>
</dbReference>
<gene>
    <name evidence="10" type="ORF">Thimo_0942</name>
</gene>
<evidence type="ECO:0000256" key="1">
    <source>
        <dbReference type="ARBA" id="ARBA00004651"/>
    </source>
</evidence>
<proteinExistence type="inferred from homology"/>
<feature type="domain" description="ABC transmembrane type-1" evidence="9">
    <location>
        <begin position="61"/>
        <end position="259"/>
    </location>
</feature>
<protein>
    <submittedName>
        <fullName evidence="10">ABC-type spermidine/putrescine transport system, permease component II</fullName>
    </submittedName>
</protein>
<feature type="transmembrane region" description="Helical" evidence="8">
    <location>
        <begin position="136"/>
        <end position="159"/>
    </location>
</feature>
<dbReference type="PROSITE" id="PS50928">
    <property type="entry name" value="ABC_TM1"/>
    <property type="match status" value="1"/>
</dbReference>
<evidence type="ECO:0000313" key="10">
    <source>
        <dbReference type="EMBL" id="AGA89770.1"/>
    </source>
</evidence>
<dbReference type="OrthoDB" id="9782004at2"/>
<dbReference type="STRING" id="765912.Thimo_0942"/>
<evidence type="ECO:0000256" key="4">
    <source>
        <dbReference type="ARBA" id="ARBA00022475"/>
    </source>
</evidence>
<keyword evidence="3 8" id="KW-0813">Transport</keyword>
<dbReference type="AlphaFoldDB" id="L0GWM5"/>
<evidence type="ECO:0000256" key="2">
    <source>
        <dbReference type="ARBA" id="ARBA00007069"/>
    </source>
</evidence>
<keyword evidence="11" id="KW-1185">Reference proteome</keyword>
<name>L0GWM5_9GAMM</name>
<dbReference type="GO" id="GO:0005886">
    <property type="term" value="C:plasma membrane"/>
    <property type="evidence" value="ECO:0007669"/>
    <property type="project" value="UniProtKB-SubCell"/>
</dbReference>
<feature type="transmembrane region" description="Helical" evidence="8">
    <location>
        <begin position="180"/>
        <end position="202"/>
    </location>
</feature>
<evidence type="ECO:0000313" key="11">
    <source>
        <dbReference type="Proteomes" id="UP000010816"/>
    </source>
</evidence>
<dbReference type="Gene3D" id="1.10.3720.10">
    <property type="entry name" value="MetI-like"/>
    <property type="match status" value="1"/>
</dbReference>
<dbReference type="RefSeq" id="WP_015279915.1">
    <property type="nucleotide sequence ID" value="NC_019940.1"/>
</dbReference>
<dbReference type="CDD" id="cd06261">
    <property type="entry name" value="TM_PBP2"/>
    <property type="match status" value="1"/>
</dbReference>
<dbReference type="PANTHER" id="PTHR43848">
    <property type="entry name" value="PUTRESCINE TRANSPORT SYSTEM PERMEASE PROTEIN POTI"/>
    <property type="match status" value="1"/>
</dbReference>
<dbReference type="GO" id="GO:0055085">
    <property type="term" value="P:transmembrane transport"/>
    <property type="evidence" value="ECO:0007669"/>
    <property type="project" value="InterPro"/>
</dbReference>
<feature type="transmembrane region" description="Helical" evidence="8">
    <location>
        <begin position="240"/>
        <end position="259"/>
    </location>
</feature>
<sequence length="275" mass="29993">MRRRRWSLYTVLAFGYAFLYLPVLLLVVYSFNASRLVTVWSGFSVKWYGELLHNRQLLDAAWLSIRIAATNATFAVVLGTLAANALVRHGRFRGRTGFELLLTAPLVMPDVIIGLSLLLLFVALQQLVGWPAGRGFTTITIAHITFSLAYVAVVVRARLAQMDRSLEEAAMDLGARPLTVYQRITLPLIAPALLSGWLLAFTLSLDDLVIASFVSGPGATTLPMVVYASVRMGVSPQINALATLIVVFVAVAVTIATLTSRGLGSARTNCRRTRD</sequence>
<evidence type="ECO:0000256" key="7">
    <source>
        <dbReference type="ARBA" id="ARBA00023136"/>
    </source>
</evidence>
<keyword evidence="4" id="KW-1003">Cell membrane</keyword>
<feature type="transmembrane region" description="Helical" evidence="8">
    <location>
        <begin position="7"/>
        <end position="31"/>
    </location>
</feature>
<dbReference type="PATRIC" id="fig|765912.4.peg.914"/>
<reference evidence="10 11" key="1">
    <citation type="submission" date="2011-09" db="EMBL/GenBank/DDBJ databases">
        <title>Complete sequence of chromosome of Thioflavicoccus mobilis 8321.</title>
        <authorList>
            <consortium name="US DOE Joint Genome Institute"/>
            <person name="Lucas S."/>
            <person name="Han J."/>
            <person name="Lapidus A."/>
            <person name="Cheng J.-F."/>
            <person name="Goodwin L."/>
            <person name="Pitluck S."/>
            <person name="Peters L."/>
            <person name="Ovchinnikova G."/>
            <person name="Lu M."/>
            <person name="Detter J.C."/>
            <person name="Han C."/>
            <person name="Tapia R."/>
            <person name="Land M."/>
            <person name="Hauser L."/>
            <person name="Kyrpides N."/>
            <person name="Ivanova N."/>
            <person name="Pagani I."/>
            <person name="Vogl K."/>
            <person name="Liu Z."/>
            <person name="Imhoff J."/>
            <person name="Thiel V."/>
            <person name="Frigaard N.-U."/>
            <person name="Bryant D."/>
            <person name="Woyke T."/>
        </authorList>
    </citation>
    <scope>NUCLEOTIDE SEQUENCE [LARGE SCALE GENOMIC DNA]</scope>
    <source>
        <strain evidence="10 11">8321</strain>
    </source>
</reference>
<feature type="transmembrane region" description="Helical" evidence="8">
    <location>
        <begin position="99"/>
        <end position="124"/>
    </location>
</feature>
<evidence type="ECO:0000259" key="9">
    <source>
        <dbReference type="PROSITE" id="PS50928"/>
    </source>
</evidence>
<evidence type="ECO:0000256" key="8">
    <source>
        <dbReference type="RuleBase" id="RU363032"/>
    </source>
</evidence>
<dbReference type="HOGENOM" id="CLU_016047_3_0_6"/>